<dbReference type="OrthoDB" id="10377591at2759"/>
<name>A0A8S1VGN8_9CILI</name>
<keyword evidence="1" id="KW-0472">Membrane</keyword>
<dbReference type="AlphaFoldDB" id="A0A8S1VGN8"/>
<evidence type="ECO:0000313" key="2">
    <source>
        <dbReference type="EMBL" id="CAD8175643.1"/>
    </source>
</evidence>
<dbReference type="EMBL" id="CAJJDO010000063">
    <property type="protein sequence ID" value="CAD8175643.1"/>
    <property type="molecule type" value="Genomic_DNA"/>
</dbReference>
<gene>
    <name evidence="2" type="ORF">PPENT_87.1.T0630159</name>
</gene>
<proteinExistence type="predicted"/>
<keyword evidence="3" id="KW-1185">Reference proteome</keyword>
<sequence length="169" mass="20358">MYNYSLTRQQILRLEEKYYVLLPDNSKIQNSKVSDVIETQTNDPQLDQQTNSDYCDVKNSFNACQNFFLERFKCAMFGIIATFFLRLFFFDHFNKIFISKRRQIRISNQNAQYNKFNCIHFYYFLQHLYIPINQLGQLECYHAFQQLMSQFTIGPIQNKDTARGQQNYQ</sequence>
<organism evidence="2 3">
    <name type="scientific">Paramecium pentaurelia</name>
    <dbReference type="NCBI Taxonomy" id="43138"/>
    <lineage>
        <taxon>Eukaryota</taxon>
        <taxon>Sar</taxon>
        <taxon>Alveolata</taxon>
        <taxon>Ciliophora</taxon>
        <taxon>Intramacronucleata</taxon>
        <taxon>Oligohymenophorea</taxon>
        <taxon>Peniculida</taxon>
        <taxon>Parameciidae</taxon>
        <taxon>Paramecium</taxon>
    </lineage>
</organism>
<dbReference type="Proteomes" id="UP000689195">
    <property type="component" value="Unassembled WGS sequence"/>
</dbReference>
<reference evidence="2" key="1">
    <citation type="submission" date="2021-01" db="EMBL/GenBank/DDBJ databases">
        <authorList>
            <consortium name="Genoscope - CEA"/>
            <person name="William W."/>
        </authorList>
    </citation>
    <scope>NUCLEOTIDE SEQUENCE</scope>
</reference>
<keyword evidence="1" id="KW-1133">Transmembrane helix</keyword>
<feature type="transmembrane region" description="Helical" evidence="1">
    <location>
        <begin position="75"/>
        <end position="93"/>
    </location>
</feature>
<accession>A0A8S1VGN8</accession>
<evidence type="ECO:0008006" key="4">
    <source>
        <dbReference type="Google" id="ProtNLM"/>
    </source>
</evidence>
<protein>
    <recommendedName>
        <fullName evidence="4">Transmembrane protein</fullName>
    </recommendedName>
</protein>
<keyword evidence="1" id="KW-0812">Transmembrane</keyword>
<comment type="caution">
    <text evidence="2">The sequence shown here is derived from an EMBL/GenBank/DDBJ whole genome shotgun (WGS) entry which is preliminary data.</text>
</comment>
<evidence type="ECO:0000256" key="1">
    <source>
        <dbReference type="SAM" id="Phobius"/>
    </source>
</evidence>
<evidence type="ECO:0000313" key="3">
    <source>
        <dbReference type="Proteomes" id="UP000689195"/>
    </source>
</evidence>